<reference evidence="5" key="1">
    <citation type="submission" date="2017-10" db="EMBL/GenBank/DDBJ databases">
        <authorList>
            <person name="Toshchakov S.V."/>
            <person name="Goeva M.A."/>
        </authorList>
    </citation>
    <scope>NUCLEOTIDE SEQUENCE [LARGE SCALE GENOMIC DNA]</scope>
    <source>
        <strain evidence="5">JR1/69-1-13</strain>
    </source>
</reference>
<comment type="similarity">
    <text evidence="2">Belongs to the bacterial solute-binding protein 5 family.</text>
</comment>
<name>A0A2U1V2V3_9PROT</name>
<evidence type="ECO:0000259" key="3">
    <source>
        <dbReference type="Pfam" id="PF00496"/>
    </source>
</evidence>
<sequence length="526" mass="57202">MMTDLPGLRAPILAPARPAPALPRRLVLAAPALLLARPLRAEAAVLRMVSPWEFSSPDPVETGYVLRRLGIAETLVGVRPDGTLRGLLAESWSVEPDRLTWRFRLREARFHDGTPVTAPLVVRTLERVRPLAESLSAIPLAALWAEGEREVVFRTETPFAPLPGCLTDYAGIILAPSAYDAEGRPQRPVATGPFRVTALDGIRGIEAEAFPEYWGAPPAVRRLAYSAVPLGETRARLAEAGEADIAFTLLPQAAERIQASGRAHILSATIPRPRMIVMNLRRPQFADVRVRRALSLAIDREGLAAAILRHPASHATQLLPPVLSGWHDPDLPPLRRDPAAARRLLDEAGWAPGADGIRARDGQRLTAAMMVPSNRPEIPVMAQAIQAQWRTVGAEITVRPGPSGALPGAIRDGSMECSLLARTYVNVPDPIGTIIPDFTGDRQLWSSPGFDNAEMLDLTRAYLGSFAEAERAPLRRRIAAILQTELPVIPVSWFEHNVAVSPRVALPSVVLDPFEQDYGAAGLRWA</sequence>
<dbReference type="PANTHER" id="PTHR30290">
    <property type="entry name" value="PERIPLASMIC BINDING COMPONENT OF ABC TRANSPORTER"/>
    <property type="match status" value="1"/>
</dbReference>
<evidence type="ECO:0000313" key="5">
    <source>
        <dbReference type="Proteomes" id="UP000245048"/>
    </source>
</evidence>
<dbReference type="EMBL" id="PDOA01000008">
    <property type="protein sequence ID" value="PWC28214.1"/>
    <property type="molecule type" value="Genomic_DNA"/>
</dbReference>
<accession>A0A2U1V2V3</accession>
<comment type="caution">
    <text evidence="4">The sequence shown here is derived from an EMBL/GenBank/DDBJ whole genome shotgun (WGS) entry which is preliminary data.</text>
</comment>
<dbReference type="GO" id="GO:0043190">
    <property type="term" value="C:ATP-binding cassette (ABC) transporter complex"/>
    <property type="evidence" value="ECO:0007669"/>
    <property type="project" value="InterPro"/>
</dbReference>
<evidence type="ECO:0000256" key="2">
    <source>
        <dbReference type="ARBA" id="ARBA00005695"/>
    </source>
</evidence>
<proteinExistence type="inferred from homology"/>
<protein>
    <submittedName>
        <fullName evidence="4">ABC transporter substrate-binding protein</fullName>
    </submittedName>
</protein>
<dbReference type="PIRSF" id="PIRSF002741">
    <property type="entry name" value="MppA"/>
    <property type="match status" value="1"/>
</dbReference>
<evidence type="ECO:0000256" key="1">
    <source>
        <dbReference type="ARBA" id="ARBA00004418"/>
    </source>
</evidence>
<gene>
    <name evidence="4" type="ORF">CR165_13015</name>
</gene>
<feature type="domain" description="Solute-binding protein family 5" evidence="3">
    <location>
        <begin position="84"/>
        <end position="436"/>
    </location>
</feature>
<organism evidence="4 5">
    <name type="scientific">Teichococcus aestuarii</name>
    <dbReference type="NCBI Taxonomy" id="568898"/>
    <lineage>
        <taxon>Bacteria</taxon>
        <taxon>Pseudomonadati</taxon>
        <taxon>Pseudomonadota</taxon>
        <taxon>Alphaproteobacteria</taxon>
        <taxon>Acetobacterales</taxon>
        <taxon>Roseomonadaceae</taxon>
        <taxon>Roseomonas</taxon>
    </lineage>
</organism>
<dbReference type="GO" id="GO:1904680">
    <property type="term" value="F:peptide transmembrane transporter activity"/>
    <property type="evidence" value="ECO:0007669"/>
    <property type="project" value="TreeGrafter"/>
</dbReference>
<dbReference type="InterPro" id="IPR039424">
    <property type="entry name" value="SBP_5"/>
</dbReference>
<keyword evidence="5" id="KW-1185">Reference proteome</keyword>
<dbReference type="Proteomes" id="UP000245048">
    <property type="component" value="Unassembled WGS sequence"/>
</dbReference>
<evidence type="ECO:0000313" key="4">
    <source>
        <dbReference type="EMBL" id="PWC28214.1"/>
    </source>
</evidence>
<dbReference type="SUPFAM" id="SSF53850">
    <property type="entry name" value="Periplasmic binding protein-like II"/>
    <property type="match status" value="1"/>
</dbReference>
<dbReference type="PANTHER" id="PTHR30290:SF83">
    <property type="entry name" value="ABC TRANSPORTER SUBSTRATE-BINDING PROTEIN"/>
    <property type="match status" value="1"/>
</dbReference>
<dbReference type="GO" id="GO:0030288">
    <property type="term" value="C:outer membrane-bounded periplasmic space"/>
    <property type="evidence" value="ECO:0007669"/>
    <property type="project" value="UniProtKB-ARBA"/>
</dbReference>
<dbReference type="InterPro" id="IPR030678">
    <property type="entry name" value="Peptide/Ni-bd"/>
</dbReference>
<dbReference type="InterPro" id="IPR000914">
    <property type="entry name" value="SBP_5_dom"/>
</dbReference>
<dbReference type="Gene3D" id="3.40.190.10">
    <property type="entry name" value="Periplasmic binding protein-like II"/>
    <property type="match status" value="1"/>
</dbReference>
<comment type="subcellular location">
    <subcellularLocation>
        <location evidence="1">Periplasm</location>
    </subcellularLocation>
</comment>
<dbReference type="Gene3D" id="3.10.105.10">
    <property type="entry name" value="Dipeptide-binding Protein, Domain 3"/>
    <property type="match status" value="1"/>
</dbReference>
<dbReference type="AlphaFoldDB" id="A0A2U1V2V3"/>
<dbReference type="GO" id="GO:0015833">
    <property type="term" value="P:peptide transport"/>
    <property type="evidence" value="ECO:0007669"/>
    <property type="project" value="TreeGrafter"/>
</dbReference>
<dbReference type="Pfam" id="PF00496">
    <property type="entry name" value="SBP_bac_5"/>
    <property type="match status" value="1"/>
</dbReference>